<proteinExistence type="predicted"/>
<organism evidence="1">
    <name type="scientific">Myoviridae sp. ctIty1</name>
    <dbReference type="NCBI Taxonomy" id="2827673"/>
    <lineage>
        <taxon>Viruses</taxon>
        <taxon>Duplodnaviria</taxon>
        <taxon>Heunggongvirae</taxon>
        <taxon>Uroviricota</taxon>
        <taxon>Caudoviricetes</taxon>
    </lineage>
</organism>
<protein>
    <submittedName>
        <fullName evidence="1">Uncharacterized protein</fullName>
    </submittedName>
</protein>
<sequence>MPIFRERKQIVQLFDPTTREEVIIDDKPYLLLFVLAGSDTTDEGEWMALRGRETVFQYLLQAFMNYDCLNSYVMSGNLGLGKEVSIYSFLRMLIEKYFPDQGLTVDELDEYVTDYANQDKEEGDKLMTSNDLQLFYYKEMNSPTK</sequence>
<dbReference type="EMBL" id="BK032823">
    <property type="protein sequence ID" value="DAF62351.1"/>
    <property type="molecule type" value="Genomic_DNA"/>
</dbReference>
<reference evidence="1" key="1">
    <citation type="journal article" date="2021" name="Proc. Natl. Acad. Sci. U.S.A.">
        <title>A Catalog of Tens of Thousands of Viruses from Human Metagenomes Reveals Hidden Associations with Chronic Diseases.</title>
        <authorList>
            <person name="Tisza M.J."/>
            <person name="Buck C.B."/>
        </authorList>
    </citation>
    <scope>NUCLEOTIDE SEQUENCE</scope>
    <source>
        <strain evidence="1">CtIty1</strain>
    </source>
</reference>
<accession>A0A8S5TH84</accession>
<name>A0A8S5TH84_9CAUD</name>
<evidence type="ECO:0000313" key="1">
    <source>
        <dbReference type="EMBL" id="DAF62351.1"/>
    </source>
</evidence>